<dbReference type="PANTHER" id="PTHR11070">
    <property type="entry name" value="UVRD / RECB / PCRA DNA HELICASE FAMILY MEMBER"/>
    <property type="match status" value="1"/>
</dbReference>
<evidence type="ECO:0000256" key="14">
    <source>
        <dbReference type="PROSITE-ProRule" id="PRU00560"/>
    </source>
</evidence>
<evidence type="ECO:0000256" key="4">
    <source>
        <dbReference type="ARBA" id="ARBA00022801"/>
    </source>
</evidence>
<dbReference type="InterPro" id="IPR014152">
    <property type="entry name" value="AddA"/>
</dbReference>
<dbReference type="CDD" id="cd17932">
    <property type="entry name" value="DEXQc_UvrD"/>
    <property type="match status" value="2"/>
</dbReference>
<keyword evidence="8" id="KW-0238">DNA-binding</keyword>
<dbReference type="GO" id="GO:0004527">
    <property type="term" value="F:exonuclease activity"/>
    <property type="evidence" value="ECO:0007669"/>
    <property type="project" value="UniProtKB-KW"/>
</dbReference>
<evidence type="ECO:0000256" key="7">
    <source>
        <dbReference type="ARBA" id="ARBA00022840"/>
    </source>
</evidence>
<keyword evidence="2 14" id="KW-0547">Nucleotide-binding</keyword>
<name>A0A845QGE4_9FIRM</name>
<dbReference type="InterPro" id="IPR014017">
    <property type="entry name" value="DNA_helicase_UvrD-like_C"/>
</dbReference>
<evidence type="ECO:0000313" key="18">
    <source>
        <dbReference type="Proteomes" id="UP000446866"/>
    </source>
</evidence>
<dbReference type="InterPro" id="IPR038726">
    <property type="entry name" value="PDDEXK_AddAB-type"/>
</dbReference>
<keyword evidence="5 14" id="KW-0347">Helicase</keyword>
<dbReference type="Pfam" id="PF12705">
    <property type="entry name" value="PDDEXK_1"/>
    <property type="match status" value="1"/>
</dbReference>
<keyword evidence="10" id="KW-0413">Isomerase</keyword>
<proteinExistence type="predicted"/>
<evidence type="ECO:0000256" key="8">
    <source>
        <dbReference type="ARBA" id="ARBA00023125"/>
    </source>
</evidence>
<evidence type="ECO:0000256" key="6">
    <source>
        <dbReference type="ARBA" id="ARBA00022839"/>
    </source>
</evidence>
<evidence type="ECO:0000256" key="9">
    <source>
        <dbReference type="ARBA" id="ARBA00023204"/>
    </source>
</evidence>
<dbReference type="PROSITE" id="PS51217">
    <property type="entry name" value="UVRD_HELICASE_CTER"/>
    <property type="match status" value="1"/>
</dbReference>
<protein>
    <recommendedName>
        <fullName evidence="12">DNA 3'-5' helicase</fullName>
        <ecNumber evidence="12">5.6.2.4</ecNumber>
    </recommendedName>
</protein>
<dbReference type="GO" id="GO:0006302">
    <property type="term" value="P:double-strand break repair"/>
    <property type="evidence" value="ECO:0007669"/>
    <property type="project" value="InterPro"/>
</dbReference>
<dbReference type="SUPFAM" id="SSF52980">
    <property type="entry name" value="Restriction endonuclease-like"/>
    <property type="match status" value="1"/>
</dbReference>
<keyword evidence="3" id="KW-0227">DNA damage</keyword>
<dbReference type="Pfam" id="PF13361">
    <property type="entry name" value="UvrD_C"/>
    <property type="match status" value="1"/>
</dbReference>
<dbReference type="SUPFAM" id="SSF52540">
    <property type="entry name" value="P-loop containing nucleoside triphosphate hydrolases"/>
    <property type="match status" value="1"/>
</dbReference>
<dbReference type="GO" id="GO:0033202">
    <property type="term" value="C:DNA helicase complex"/>
    <property type="evidence" value="ECO:0007669"/>
    <property type="project" value="TreeGrafter"/>
</dbReference>
<keyword evidence="7 14" id="KW-0067">ATP-binding</keyword>
<dbReference type="InterPro" id="IPR027417">
    <property type="entry name" value="P-loop_NTPase"/>
</dbReference>
<dbReference type="Gene3D" id="3.90.320.10">
    <property type="match status" value="1"/>
</dbReference>
<accession>A0A845QGE4</accession>
<dbReference type="InterPro" id="IPR000212">
    <property type="entry name" value="DNA_helicase_UvrD/REP"/>
</dbReference>
<dbReference type="Pfam" id="PF00580">
    <property type="entry name" value="UvrD-helicase"/>
    <property type="match status" value="1"/>
</dbReference>
<dbReference type="Proteomes" id="UP000446866">
    <property type="component" value="Unassembled WGS sequence"/>
</dbReference>
<reference evidence="17 18" key="1">
    <citation type="submission" date="2018-08" db="EMBL/GenBank/DDBJ databases">
        <title>Murine metabolic-syndrome-specific gut microbial biobank.</title>
        <authorList>
            <person name="Liu C."/>
        </authorList>
    </citation>
    <scope>NUCLEOTIDE SEQUENCE [LARGE SCALE GENOMIC DNA]</scope>
    <source>
        <strain evidence="17 18">28</strain>
    </source>
</reference>
<dbReference type="GO" id="GO:0005829">
    <property type="term" value="C:cytosol"/>
    <property type="evidence" value="ECO:0007669"/>
    <property type="project" value="TreeGrafter"/>
</dbReference>
<comment type="caution">
    <text evidence="17">The sequence shown here is derived from an EMBL/GenBank/DDBJ whole genome shotgun (WGS) entry which is preliminary data.</text>
</comment>
<evidence type="ECO:0000256" key="11">
    <source>
        <dbReference type="ARBA" id="ARBA00034617"/>
    </source>
</evidence>
<evidence type="ECO:0000259" key="16">
    <source>
        <dbReference type="PROSITE" id="PS51217"/>
    </source>
</evidence>
<keyword evidence="9" id="KW-0234">DNA repair</keyword>
<gene>
    <name evidence="17" type="primary">addA</name>
    <name evidence="17" type="ORF">D0435_01940</name>
</gene>
<keyword evidence="18" id="KW-1185">Reference proteome</keyword>
<evidence type="ECO:0000256" key="10">
    <source>
        <dbReference type="ARBA" id="ARBA00023235"/>
    </source>
</evidence>
<dbReference type="EMBL" id="QXWK01000001">
    <property type="protein sequence ID" value="NBH60436.1"/>
    <property type="molecule type" value="Genomic_DNA"/>
</dbReference>
<feature type="domain" description="UvrD-like helicase C-terminal" evidence="16">
    <location>
        <begin position="465"/>
        <end position="773"/>
    </location>
</feature>
<dbReference type="GO" id="GO:0000725">
    <property type="term" value="P:recombinational repair"/>
    <property type="evidence" value="ECO:0007669"/>
    <property type="project" value="TreeGrafter"/>
</dbReference>
<feature type="binding site" evidence="14">
    <location>
        <begin position="26"/>
        <end position="33"/>
    </location>
    <ligand>
        <name>ATP</name>
        <dbReference type="ChEBI" id="CHEBI:30616"/>
    </ligand>
</feature>
<evidence type="ECO:0000256" key="13">
    <source>
        <dbReference type="ARBA" id="ARBA00048988"/>
    </source>
</evidence>
<evidence type="ECO:0000259" key="15">
    <source>
        <dbReference type="PROSITE" id="PS51198"/>
    </source>
</evidence>
<comment type="catalytic activity">
    <reaction evidence="13">
        <text>ATP + H2O = ADP + phosphate + H(+)</text>
        <dbReference type="Rhea" id="RHEA:13065"/>
        <dbReference type="ChEBI" id="CHEBI:15377"/>
        <dbReference type="ChEBI" id="CHEBI:15378"/>
        <dbReference type="ChEBI" id="CHEBI:30616"/>
        <dbReference type="ChEBI" id="CHEBI:43474"/>
        <dbReference type="ChEBI" id="CHEBI:456216"/>
        <dbReference type="EC" id="5.6.2.4"/>
    </reaction>
</comment>
<evidence type="ECO:0000256" key="1">
    <source>
        <dbReference type="ARBA" id="ARBA00022722"/>
    </source>
</evidence>
<organism evidence="17 18">
    <name type="scientific">Anaerotruncus colihominis</name>
    <dbReference type="NCBI Taxonomy" id="169435"/>
    <lineage>
        <taxon>Bacteria</taxon>
        <taxon>Bacillati</taxon>
        <taxon>Bacillota</taxon>
        <taxon>Clostridia</taxon>
        <taxon>Eubacteriales</taxon>
        <taxon>Oscillospiraceae</taxon>
        <taxon>Anaerotruncus</taxon>
    </lineage>
</organism>
<dbReference type="EC" id="5.6.2.4" evidence="12"/>
<dbReference type="NCBIfam" id="TIGR02785">
    <property type="entry name" value="addA_Gpos"/>
    <property type="match status" value="1"/>
</dbReference>
<keyword evidence="4 14" id="KW-0378">Hydrolase</keyword>
<evidence type="ECO:0000313" key="17">
    <source>
        <dbReference type="EMBL" id="NBH60436.1"/>
    </source>
</evidence>
<dbReference type="InterPro" id="IPR014016">
    <property type="entry name" value="UvrD-like_ATP-bd"/>
</dbReference>
<keyword evidence="1" id="KW-0540">Nuclease</keyword>
<dbReference type="Gene3D" id="3.40.50.300">
    <property type="entry name" value="P-loop containing nucleotide triphosphate hydrolases"/>
    <property type="match status" value="4"/>
</dbReference>
<keyword evidence="6 17" id="KW-0269">Exonuclease</keyword>
<sequence>MEADMAWTKEQQLAIDQRDKNILVAAAAGSGKTAVLVERIKKLVIEEGVPIDRMLIVTFTNAAAAEMKEKIRKALIEEIDKAPEQAGKLREQLALLARANISTFHAFALDVIRRFFYQAEIEPGFSICDDAQRTILKEDAMDLLLENWFAADSEEFYGFLNWYSGDRNQSKIRTILEEAYNVLQSLPYPWQWLDEKIAQLSMNEEEMKASPLMAYIWDFIEESAEKALEYAQRSADLLDEAGLCRMAEKVALEELPQYQHIAALAEQKAFEELGEAAAAFKSLRLTAKKDEKEDYALIKEQVAACRKKAASLIDEMQKTFFLAPLCEQVMEMNKTAPMAKTLQKLLLDFDGIFKAAKAEKKLVDFNDIEHFCLEILKEPQAAEFYRNKFQYIFIDEYQDTNILQEEIISKIKRENNLFMVGDIKQSIYKFRLAEPEIFKEKYISYGKENANSIKIDLNKNFRSKPVILKEINKIFTGVMEDYNEEAMLYPGLDYDGEYSYLPEVKVVDVATVDAGDEELANLKNAEIEALAVSRIIKENLGKRFYDHKAGREREICLRDIVILMRGVRNYADVFYQILKQNGIESFVDDSEGYFDTMEINVFMNLLSVIDNKMQDVPLISTLHAEIFGFSSEDLALIRAAHKEGTYSQAFSAYAESGANQELAQRCREVLAKLKEWKTMATSLPLGKFIWNLLLETGYYVEIGAMPSGTQRQANLRALVDKAESYSKDRQSSLYSFVRYIEAVKQRKVSMGQVKLVGENDNLVRIMTIHKSKGLEFPMVIVSGMGRRLNYTKMGSGITLHKDIGVAMTLSDYEGHWYKQTLLQRLLQKQVHREEVQEEIRILYVALTRAKDILYMTGTVRDGEKFLAARESAMGGDSMYLSMADQASSLEMINANLLSGGQSEEPIYFVNPMSQAIYDGEVSEEEGLRVLRKLDFFYPYEHARSLKSKYSVTEINRKAELLESSFVEELAVPKFRQGEKKLTAAERGTVYHGIMERIDFAAAAREGIDYLKTAVAEMIEQEIFTAEEIAAVRLSRITDFFESELGKRCAKAFAAGSLQRERPFNLQMEMDGENVIVQGIIDCSFEEEDGLVLFDYKTNWIDREKPFEQEADRLRQMYRQQIAIYCRALAKTYGKPVKEAYLYLFGAGCGIEMKLEGKYE</sequence>
<dbReference type="AlphaFoldDB" id="A0A845QGE4"/>
<dbReference type="Gene3D" id="1.10.486.10">
    <property type="entry name" value="PCRA, domain 4"/>
    <property type="match status" value="1"/>
</dbReference>
<dbReference type="InterPro" id="IPR011604">
    <property type="entry name" value="PDDEXK-like_dom_sf"/>
</dbReference>
<evidence type="ECO:0000256" key="2">
    <source>
        <dbReference type="ARBA" id="ARBA00022741"/>
    </source>
</evidence>
<dbReference type="PANTHER" id="PTHR11070:SF48">
    <property type="entry name" value="ATP-DEPENDENT HELICASE_NUCLEASE SUBUNIT A"/>
    <property type="match status" value="1"/>
</dbReference>
<comment type="catalytic activity">
    <reaction evidence="11">
        <text>Couples ATP hydrolysis with the unwinding of duplex DNA by translocating in the 3'-5' direction.</text>
        <dbReference type="EC" id="5.6.2.4"/>
    </reaction>
</comment>
<evidence type="ECO:0000256" key="12">
    <source>
        <dbReference type="ARBA" id="ARBA00034808"/>
    </source>
</evidence>
<dbReference type="GO" id="GO:0005524">
    <property type="term" value="F:ATP binding"/>
    <property type="evidence" value="ECO:0007669"/>
    <property type="project" value="UniProtKB-UniRule"/>
</dbReference>
<dbReference type="GO" id="GO:0003677">
    <property type="term" value="F:DNA binding"/>
    <property type="evidence" value="ECO:0007669"/>
    <property type="project" value="UniProtKB-KW"/>
</dbReference>
<evidence type="ECO:0000256" key="5">
    <source>
        <dbReference type="ARBA" id="ARBA00022806"/>
    </source>
</evidence>
<dbReference type="PROSITE" id="PS51198">
    <property type="entry name" value="UVRD_HELICASE_ATP_BIND"/>
    <property type="match status" value="1"/>
</dbReference>
<dbReference type="GO" id="GO:0043138">
    <property type="term" value="F:3'-5' DNA helicase activity"/>
    <property type="evidence" value="ECO:0007669"/>
    <property type="project" value="UniProtKB-EC"/>
</dbReference>
<evidence type="ECO:0000256" key="3">
    <source>
        <dbReference type="ARBA" id="ARBA00022763"/>
    </source>
</evidence>
<dbReference type="InterPro" id="IPR011335">
    <property type="entry name" value="Restrct_endonuc-II-like"/>
</dbReference>
<feature type="domain" description="UvrD-like helicase ATP-binding" evidence="15">
    <location>
        <begin position="5"/>
        <end position="464"/>
    </location>
</feature>